<evidence type="ECO:0000256" key="1">
    <source>
        <dbReference type="SAM" id="MobiDB-lite"/>
    </source>
</evidence>
<evidence type="ECO:0000313" key="2">
    <source>
        <dbReference type="EMBL" id="TPX50551.1"/>
    </source>
</evidence>
<dbReference type="EMBL" id="QEAN01000014">
    <property type="protein sequence ID" value="TPX53605.1"/>
    <property type="molecule type" value="Genomic_DNA"/>
</dbReference>
<dbReference type="VEuPathDB" id="FungiDB:SeMB42_g00669"/>
<proteinExistence type="predicted"/>
<sequence length="268" mass="29963">MKLPLPLALSSTCRNTKMTRFIPISLLVYVAALFLFASLGAPDKTEGDTFVKNMIFQISNISPESTPLSAQIEARKNLACRLITERIHQIRTSPMPPAPYTMDVLSQKAESNMHKEHLAIVRSYHHAVVDELQNLLSAVAAAMGAVNQGPLADARKIAVSYYLPHFIHESEYRQALNGFIGPTNMPQLSSVVEWAEFRSYQNEHRSDMVRTETQPSHTYANSAYYYHWTDAGRPAHDHVGSSGGKMIGSDSGNGNRQHDQSYYTIMKH</sequence>
<gene>
    <name evidence="2" type="ORF">SeLEV6574_g00828</name>
    <name evidence="3" type="ORF">SeMB42_g00669</name>
</gene>
<comment type="caution">
    <text evidence="3">The sequence shown here is derived from an EMBL/GenBank/DDBJ whole genome shotgun (WGS) entry which is preliminary data.</text>
</comment>
<keyword evidence="4" id="KW-1185">Reference proteome</keyword>
<evidence type="ECO:0000313" key="4">
    <source>
        <dbReference type="Proteomes" id="UP000317494"/>
    </source>
</evidence>
<dbReference type="Proteomes" id="UP000320475">
    <property type="component" value="Unassembled WGS sequence"/>
</dbReference>
<dbReference type="EMBL" id="QEAM01000016">
    <property type="protein sequence ID" value="TPX50551.1"/>
    <property type="molecule type" value="Genomic_DNA"/>
</dbReference>
<name>A0A507DQU8_9FUNG</name>
<evidence type="ECO:0000313" key="3">
    <source>
        <dbReference type="EMBL" id="TPX53605.1"/>
    </source>
</evidence>
<dbReference type="AlphaFoldDB" id="A0A507DQU8"/>
<feature type="compositionally biased region" description="Polar residues" evidence="1">
    <location>
        <begin position="250"/>
        <end position="268"/>
    </location>
</feature>
<evidence type="ECO:0000313" key="5">
    <source>
        <dbReference type="Proteomes" id="UP000320475"/>
    </source>
</evidence>
<organism evidence="3 4">
    <name type="scientific">Synchytrium endobioticum</name>
    <dbReference type="NCBI Taxonomy" id="286115"/>
    <lineage>
        <taxon>Eukaryota</taxon>
        <taxon>Fungi</taxon>
        <taxon>Fungi incertae sedis</taxon>
        <taxon>Chytridiomycota</taxon>
        <taxon>Chytridiomycota incertae sedis</taxon>
        <taxon>Chytridiomycetes</taxon>
        <taxon>Synchytriales</taxon>
        <taxon>Synchytriaceae</taxon>
        <taxon>Synchytrium</taxon>
    </lineage>
</organism>
<protein>
    <submittedName>
        <fullName evidence="3">Uncharacterized protein</fullName>
    </submittedName>
</protein>
<dbReference type="Proteomes" id="UP000317494">
    <property type="component" value="Unassembled WGS sequence"/>
</dbReference>
<feature type="region of interest" description="Disordered" evidence="1">
    <location>
        <begin position="237"/>
        <end position="268"/>
    </location>
</feature>
<reference evidence="4 5" key="1">
    <citation type="journal article" date="2019" name="Sci. Rep.">
        <title>Comparative genomics of chytrid fungi reveal insights into the obligate biotrophic and pathogenic lifestyle of Synchytrium endobioticum.</title>
        <authorList>
            <person name="van de Vossenberg B.T.L.H."/>
            <person name="Warris S."/>
            <person name="Nguyen H.D.T."/>
            <person name="van Gent-Pelzer M.P.E."/>
            <person name="Joly D.L."/>
            <person name="van de Geest H.C."/>
            <person name="Bonants P.J.M."/>
            <person name="Smith D.S."/>
            <person name="Levesque C.A."/>
            <person name="van der Lee T.A.J."/>
        </authorList>
    </citation>
    <scope>NUCLEOTIDE SEQUENCE [LARGE SCALE GENOMIC DNA]</scope>
    <source>
        <strain evidence="2 5">LEV6574</strain>
        <strain evidence="3 4">MB42</strain>
    </source>
</reference>
<accession>A0A507DQU8</accession>